<evidence type="ECO:0000256" key="1">
    <source>
        <dbReference type="ARBA" id="ARBA00023015"/>
    </source>
</evidence>
<dbReference type="PANTHER" id="PTHR42756">
    <property type="entry name" value="TRANSCRIPTIONAL REGULATOR, MARR"/>
    <property type="match status" value="1"/>
</dbReference>
<protein>
    <submittedName>
        <fullName evidence="5">MarR family transcriptional regulator</fullName>
    </submittedName>
</protein>
<organism evidence="5 6">
    <name type="scientific">Clostridium aciditolerans</name>
    <dbReference type="NCBI Taxonomy" id="339861"/>
    <lineage>
        <taxon>Bacteria</taxon>
        <taxon>Bacillati</taxon>
        <taxon>Bacillota</taxon>
        <taxon>Clostridia</taxon>
        <taxon>Eubacteriales</taxon>
        <taxon>Clostridiaceae</taxon>
        <taxon>Clostridium</taxon>
    </lineage>
</organism>
<gene>
    <name evidence="5" type="ORF">I6U51_03770</name>
</gene>
<dbReference type="PROSITE" id="PS50995">
    <property type="entry name" value="HTH_MARR_2"/>
    <property type="match status" value="1"/>
</dbReference>
<evidence type="ECO:0000313" key="6">
    <source>
        <dbReference type="Proteomes" id="UP000622687"/>
    </source>
</evidence>
<keyword evidence="2" id="KW-0238">DNA-binding</keyword>
<keyword evidence="3" id="KW-0804">Transcription</keyword>
<dbReference type="AlphaFoldDB" id="A0A934HUV6"/>
<reference evidence="5" key="1">
    <citation type="submission" date="2020-12" db="EMBL/GenBank/DDBJ databases">
        <title>Clostridium thailandense sp. nov., a novel acetogenic bacterium isolated from peat land soil in Thailand.</title>
        <authorList>
            <person name="Chaikitkaew S."/>
            <person name="Birkeland N.K."/>
        </authorList>
    </citation>
    <scope>NUCLEOTIDE SEQUENCE</scope>
    <source>
        <strain evidence="5">DSM 17425</strain>
    </source>
</reference>
<dbReference type="Gene3D" id="1.10.10.10">
    <property type="entry name" value="Winged helix-like DNA-binding domain superfamily/Winged helix DNA-binding domain"/>
    <property type="match status" value="1"/>
</dbReference>
<dbReference type="InterPro" id="IPR036390">
    <property type="entry name" value="WH_DNA-bd_sf"/>
</dbReference>
<dbReference type="InterPro" id="IPR000835">
    <property type="entry name" value="HTH_MarR-typ"/>
</dbReference>
<keyword evidence="6" id="KW-1185">Reference proteome</keyword>
<dbReference type="GO" id="GO:0003700">
    <property type="term" value="F:DNA-binding transcription factor activity"/>
    <property type="evidence" value="ECO:0007669"/>
    <property type="project" value="InterPro"/>
</dbReference>
<evidence type="ECO:0000259" key="4">
    <source>
        <dbReference type="PROSITE" id="PS50995"/>
    </source>
</evidence>
<sequence length="164" mass="19134">MSKVENSISFQGGKVHLKLNSYILREIGALARCVQSINDIKLKEVKLQKGQMIFVTRICENPGINHIDLSNILKVDKTTTTKAVQKLIEAGYIDKVRDEEDKRMWRLHPRQKALNVYPMLVEVENKNIESCFSDFSEEEKEMVYKLVKRMAENIEDDWKEIKSF</sequence>
<dbReference type="SMART" id="SM00347">
    <property type="entry name" value="HTH_MARR"/>
    <property type="match status" value="1"/>
</dbReference>
<dbReference type="SUPFAM" id="SSF46785">
    <property type="entry name" value="Winged helix' DNA-binding domain"/>
    <property type="match status" value="1"/>
</dbReference>
<accession>A0A934HUV6</accession>
<dbReference type="EMBL" id="JAEEGB010000005">
    <property type="protein sequence ID" value="MBI6871824.1"/>
    <property type="molecule type" value="Genomic_DNA"/>
</dbReference>
<comment type="caution">
    <text evidence="5">The sequence shown here is derived from an EMBL/GenBank/DDBJ whole genome shotgun (WGS) entry which is preliminary data.</text>
</comment>
<evidence type="ECO:0000313" key="5">
    <source>
        <dbReference type="EMBL" id="MBI6871824.1"/>
    </source>
</evidence>
<dbReference type="Pfam" id="PF01047">
    <property type="entry name" value="MarR"/>
    <property type="match status" value="1"/>
</dbReference>
<keyword evidence="1" id="KW-0805">Transcription regulation</keyword>
<dbReference type="GO" id="GO:0003677">
    <property type="term" value="F:DNA binding"/>
    <property type="evidence" value="ECO:0007669"/>
    <property type="project" value="UniProtKB-KW"/>
</dbReference>
<dbReference type="InterPro" id="IPR036388">
    <property type="entry name" value="WH-like_DNA-bd_sf"/>
</dbReference>
<dbReference type="PRINTS" id="PR00598">
    <property type="entry name" value="HTHMARR"/>
</dbReference>
<proteinExistence type="predicted"/>
<evidence type="ECO:0000256" key="2">
    <source>
        <dbReference type="ARBA" id="ARBA00023125"/>
    </source>
</evidence>
<feature type="domain" description="HTH marR-type" evidence="4">
    <location>
        <begin position="20"/>
        <end position="152"/>
    </location>
</feature>
<name>A0A934HUV6_9CLOT</name>
<dbReference type="GO" id="GO:0005737">
    <property type="term" value="C:cytoplasm"/>
    <property type="evidence" value="ECO:0007669"/>
    <property type="project" value="UniProtKB-SubCell"/>
</dbReference>
<evidence type="ECO:0000256" key="3">
    <source>
        <dbReference type="ARBA" id="ARBA00023163"/>
    </source>
</evidence>
<dbReference type="Proteomes" id="UP000622687">
    <property type="component" value="Unassembled WGS sequence"/>
</dbReference>
<dbReference type="PANTHER" id="PTHR42756:SF2">
    <property type="entry name" value="MARR FAMILY REGULATORY PROTEIN"/>
    <property type="match status" value="1"/>
</dbReference>